<keyword evidence="5" id="KW-0411">Iron-sulfur</keyword>
<dbReference type="AlphaFoldDB" id="X1HNT3"/>
<evidence type="ECO:0000256" key="2">
    <source>
        <dbReference type="ARBA" id="ARBA00022691"/>
    </source>
</evidence>
<evidence type="ECO:0000256" key="4">
    <source>
        <dbReference type="ARBA" id="ARBA00023004"/>
    </source>
</evidence>
<evidence type="ECO:0008006" key="7">
    <source>
        <dbReference type="Google" id="ProtNLM"/>
    </source>
</evidence>
<dbReference type="SUPFAM" id="SSF102114">
    <property type="entry name" value="Radical SAM enzymes"/>
    <property type="match status" value="1"/>
</dbReference>
<dbReference type="PANTHER" id="PTHR43409:SF3">
    <property type="entry name" value="HYPOTHETICAL METHYLTRANSFERASE"/>
    <property type="match status" value="1"/>
</dbReference>
<keyword evidence="4" id="KW-0408">Iron</keyword>
<dbReference type="GO" id="GO:0046872">
    <property type="term" value="F:metal ion binding"/>
    <property type="evidence" value="ECO:0007669"/>
    <property type="project" value="UniProtKB-KW"/>
</dbReference>
<comment type="caution">
    <text evidence="6">The sequence shown here is derived from an EMBL/GenBank/DDBJ whole genome shotgun (WGS) entry which is preliminary data.</text>
</comment>
<dbReference type="InterPro" id="IPR051198">
    <property type="entry name" value="BchE-like"/>
</dbReference>
<dbReference type="InterPro" id="IPR058240">
    <property type="entry name" value="rSAM_sf"/>
</dbReference>
<name>X1HNT3_9ZZZZ</name>
<keyword evidence="3" id="KW-0479">Metal-binding</keyword>
<dbReference type="EMBL" id="BARU01022602">
    <property type="protein sequence ID" value="GAH58710.1"/>
    <property type="molecule type" value="Genomic_DNA"/>
</dbReference>
<evidence type="ECO:0000313" key="6">
    <source>
        <dbReference type="EMBL" id="GAH58710.1"/>
    </source>
</evidence>
<sequence length="74" mass="8247">MLYTEASINLAEDDELLDLMVQAGFEMVFVGIETPDTETLSLIHKTQNLRSNIFESVKKIQQKGIEVSSGFILG</sequence>
<feature type="non-terminal residue" evidence="6">
    <location>
        <position position="74"/>
    </location>
</feature>
<keyword evidence="2" id="KW-0949">S-adenosyl-L-methionine</keyword>
<evidence type="ECO:0000256" key="5">
    <source>
        <dbReference type="ARBA" id="ARBA00023014"/>
    </source>
</evidence>
<gene>
    <name evidence="6" type="ORF">S03H2_36792</name>
</gene>
<dbReference type="PANTHER" id="PTHR43409">
    <property type="entry name" value="ANAEROBIC MAGNESIUM-PROTOPORPHYRIN IX MONOMETHYL ESTER CYCLASE-RELATED"/>
    <property type="match status" value="1"/>
</dbReference>
<reference evidence="6" key="1">
    <citation type="journal article" date="2014" name="Front. Microbiol.">
        <title>High frequency of phylogenetically diverse reductive dehalogenase-homologous genes in deep subseafloor sedimentary metagenomes.</title>
        <authorList>
            <person name="Kawai M."/>
            <person name="Futagami T."/>
            <person name="Toyoda A."/>
            <person name="Takaki Y."/>
            <person name="Nishi S."/>
            <person name="Hori S."/>
            <person name="Arai W."/>
            <person name="Tsubouchi T."/>
            <person name="Morono Y."/>
            <person name="Uchiyama I."/>
            <person name="Ito T."/>
            <person name="Fujiyama A."/>
            <person name="Inagaki F."/>
            <person name="Takami H."/>
        </authorList>
    </citation>
    <scope>NUCLEOTIDE SEQUENCE</scope>
    <source>
        <strain evidence="6">Expedition CK06-06</strain>
    </source>
</reference>
<comment type="cofactor">
    <cofactor evidence="1">
        <name>[4Fe-4S] cluster</name>
        <dbReference type="ChEBI" id="CHEBI:49883"/>
    </cofactor>
</comment>
<proteinExistence type="predicted"/>
<accession>X1HNT3</accession>
<dbReference type="GO" id="GO:0005829">
    <property type="term" value="C:cytosol"/>
    <property type="evidence" value="ECO:0007669"/>
    <property type="project" value="TreeGrafter"/>
</dbReference>
<evidence type="ECO:0000256" key="1">
    <source>
        <dbReference type="ARBA" id="ARBA00001966"/>
    </source>
</evidence>
<organism evidence="6">
    <name type="scientific">marine sediment metagenome</name>
    <dbReference type="NCBI Taxonomy" id="412755"/>
    <lineage>
        <taxon>unclassified sequences</taxon>
        <taxon>metagenomes</taxon>
        <taxon>ecological metagenomes</taxon>
    </lineage>
</organism>
<dbReference type="GO" id="GO:0051536">
    <property type="term" value="F:iron-sulfur cluster binding"/>
    <property type="evidence" value="ECO:0007669"/>
    <property type="project" value="UniProtKB-KW"/>
</dbReference>
<evidence type="ECO:0000256" key="3">
    <source>
        <dbReference type="ARBA" id="ARBA00022723"/>
    </source>
</evidence>
<protein>
    <recommendedName>
        <fullName evidence="7">Radical SAM core domain-containing protein</fullName>
    </recommendedName>
</protein>